<dbReference type="InterPro" id="IPR008792">
    <property type="entry name" value="PQQD"/>
</dbReference>
<proteinExistence type="predicted"/>
<organism evidence="2 3">
    <name type="scientific">Paraclostridium ghonii</name>
    <dbReference type="NCBI Taxonomy" id="29358"/>
    <lineage>
        <taxon>Bacteria</taxon>
        <taxon>Bacillati</taxon>
        <taxon>Bacillota</taxon>
        <taxon>Clostridia</taxon>
        <taxon>Peptostreptococcales</taxon>
        <taxon>Peptostreptococcaceae</taxon>
        <taxon>Paraclostridium</taxon>
    </lineage>
</organism>
<dbReference type="Pfam" id="PF05402">
    <property type="entry name" value="PqqD"/>
    <property type="match status" value="1"/>
</dbReference>
<feature type="transmembrane region" description="Helical" evidence="1">
    <location>
        <begin position="171"/>
        <end position="191"/>
    </location>
</feature>
<accession>A0ABU0N4B3</accession>
<keyword evidence="1" id="KW-0812">Transmembrane</keyword>
<evidence type="ECO:0008006" key="4">
    <source>
        <dbReference type="Google" id="ProtNLM"/>
    </source>
</evidence>
<dbReference type="RefSeq" id="WP_307509886.1">
    <property type="nucleotide sequence ID" value="NZ_BAAACE010000030.1"/>
</dbReference>
<keyword evidence="1" id="KW-0472">Membrane</keyword>
<keyword evidence="3" id="KW-1185">Reference proteome</keyword>
<evidence type="ECO:0000256" key="1">
    <source>
        <dbReference type="SAM" id="Phobius"/>
    </source>
</evidence>
<dbReference type="EMBL" id="JAUSWG010000017">
    <property type="protein sequence ID" value="MDQ0558003.1"/>
    <property type="molecule type" value="Genomic_DNA"/>
</dbReference>
<keyword evidence="1" id="KW-1133">Transmembrane helix</keyword>
<sequence>MNLFTFIIEKLKSLLKIKTVFIFPKNVELNENLVFDTDLNKSITLNGVAYEILKLLNGTNTIDDIVSELLKKYNVKKDVLEKDIKTVISNLQDKNLVESKIVGNKIAVFFLNLGIFQYIHKKRYSVPKSKTLTFLLLFYIVMKKLFIMWVITIIPVCFVINNFASELNDKIYYAISCYFIFIFAIIFGFVLHEWIHIAVSKIQKQKFHGYILSRRFTVSIVKVSTESSLLSILLGPLIPSIIGAIFILISINIQSIMTFLIGIGFAINAINLLPFTQDGKGILGKILMKKLMKGAIK</sequence>
<comment type="caution">
    <text evidence="2">The sequence shown here is derived from an EMBL/GenBank/DDBJ whole genome shotgun (WGS) entry which is preliminary data.</text>
</comment>
<dbReference type="Gene3D" id="1.10.10.1150">
    <property type="entry name" value="Coenzyme PQQ synthesis protein D (PqqD)"/>
    <property type="match status" value="1"/>
</dbReference>
<feature type="transmembrane region" description="Helical" evidence="1">
    <location>
        <begin position="229"/>
        <end position="249"/>
    </location>
</feature>
<protein>
    <recommendedName>
        <fullName evidence="4">PqqD family protein</fullName>
    </recommendedName>
</protein>
<feature type="transmembrane region" description="Helical" evidence="1">
    <location>
        <begin position="131"/>
        <end position="151"/>
    </location>
</feature>
<dbReference type="Proteomes" id="UP001232584">
    <property type="component" value="Unassembled WGS sequence"/>
</dbReference>
<evidence type="ECO:0000313" key="2">
    <source>
        <dbReference type="EMBL" id="MDQ0558003.1"/>
    </source>
</evidence>
<dbReference type="InterPro" id="IPR041881">
    <property type="entry name" value="PqqD_sf"/>
</dbReference>
<reference evidence="2 3" key="1">
    <citation type="submission" date="2023-07" db="EMBL/GenBank/DDBJ databases">
        <title>Genomic Encyclopedia of Type Strains, Phase IV (KMG-IV): sequencing the most valuable type-strain genomes for metagenomic binning, comparative biology and taxonomic classification.</title>
        <authorList>
            <person name="Goeker M."/>
        </authorList>
    </citation>
    <scope>NUCLEOTIDE SEQUENCE [LARGE SCALE GENOMIC DNA]</scope>
    <source>
        <strain evidence="2 3">DSM 15049</strain>
    </source>
</reference>
<evidence type="ECO:0000313" key="3">
    <source>
        <dbReference type="Proteomes" id="UP001232584"/>
    </source>
</evidence>
<feature type="transmembrane region" description="Helical" evidence="1">
    <location>
        <begin position="255"/>
        <end position="275"/>
    </location>
</feature>
<name>A0ABU0N4B3_9FIRM</name>
<gene>
    <name evidence="2" type="ORF">QOZ92_003138</name>
</gene>